<proteinExistence type="predicted"/>
<dbReference type="AlphaFoldDB" id="A0A9Q5Z592"/>
<reference evidence="1 2" key="1">
    <citation type="submission" date="2015-02" db="EMBL/GenBank/DDBJ databases">
        <title>Nostoc linckia genome annotation.</title>
        <authorList>
            <person name="Zhou Z."/>
        </authorList>
    </citation>
    <scope>NUCLEOTIDE SEQUENCE [LARGE SCALE GENOMIC DNA]</scope>
    <source>
        <strain evidence="2">z8</strain>
    </source>
</reference>
<accession>A0A9Q5Z592</accession>
<evidence type="ECO:0000313" key="2">
    <source>
        <dbReference type="Proteomes" id="UP000222310"/>
    </source>
</evidence>
<sequence>MHQGFQALAVIGAAVPTVHFFGDLLIGHARAVSDDLLQHGEVKPVAFRRGGEIRRRRRQHQLTLRFREFALLLRFLGLLVLKVDKIFHSHKKILPVVSGRVNGCFG</sequence>
<gene>
    <name evidence="1" type="ORF">VF08_34415</name>
</gene>
<evidence type="ECO:0000313" key="1">
    <source>
        <dbReference type="EMBL" id="PHJ94026.1"/>
    </source>
</evidence>
<organism evidence="1 2">
    <name type="scientific">Nostoc linckia z8</name>
    <dbReference type="NCBI Taxonomy" id="1628746"/>
    <lineage>
        <taxon>Bacteria</taxon>
        <taxon>Bacillati</taxon>
        <taxon>Cyanobacteriota</taxon>
        <taxon>Cyanophyceae</taxon>
        <taxon>Nostocales</taxon>
        <taxon>Nostocaceae</taxon>
        <taxon>Nostoc</taxon>
    </lineage>
</organism>
<protein>
    <submittedName>
        <fullName evidence="1">Uncharacterized protein</fullName>
    </submittedName>
</protein>
<dbReference type="EMBL" id="LAHD01000173">
    <property type="protein sequence ID" value="PHJ94026.1"/>
    <property type="molecule type" value="Genomic_DNA"/>
</dbReference>
<name>A0A9Q5Z592_NOSLI</name>
<comment type="caution">
    <text evidence="1">The sequence shown here is derived from an EMBL/GenBank/DDBJ whole genome shotgun (WGS) entry which is preliminary data.</text>
</comment>
<dbReference type="Proteomes" id="UP000222310">
    <property type="component" value="Unassembled WGS sequence"/>
</dbReference>